<reference evidence="1 2" key="1">
    <citation type="submission" date="2022-04" db="EMBL/GenBank/DDBJ databases">
        <authorList>
            <person name="Grouzdev D.S."/>
            <person name="Pantiukh K.S."/>
            <person name="Krutkina M.S."/>
        </authorList>
    </citation>
    <scope>NUCLEOTIDE SEQUENCE [LARGE SCALE GENOMIC DNA]</scope>
    <source>
        <strain evidence="1 2">6x-1</strain>
    </source>
</reference>
<comment type="caution">
    <text evidence="1">The sequence shown here is derived from an EMBL/GenBank/DDBJ whole genome shotgun (WGS) entry which is preliminary data.</text>
</comment>
<accession>A0ABT0D996</accession>
<organism evidence="1 2">
    <name type="scientific">Ancylobacter crimeensis</name>
    <dbReference type="NCBI Taxonomy" id="2579147"/>
    <lineage>
        <taxon>Bacteria</taxon>
        <taxon>Pseudomonadati</taxon>
        <taxon>Pseudomonadota</taxon>
        <taxon>Alphaproteobacteria</taxon>
        <taxon>Hyphomicrobiales</taxon>
        <taxon>Xanthobacteraceae</taxon>
        <taxon>Ancylobacter</taxon>
    </lineage>
</organism>
<proteinExistence type="predicted"/>
<dbReference type="Proteomes" id="UP001203284">
    <property type="component" value="Unassembled WGS sequence"/>
</dbReference>
<keyword evidence="2" id="KW-1185">Reference proteome</keyword>
<protein>
    <submittedName>
        <fullName evidence="1">Uncharacterized protein</fullName>
    </submittedName>
</protein>
<sequence length="81" mass="9029">MPNFTVTLERTITIRQRAEISVEAADFGAAELIARQMAREGSFAPDPRWFSDQRDEGRTVVVDIEEEVVGGHQSDPARRAA</sequence>
<dbReference type="EMBL" id="JALKCH010000004">
    <property type="protein sequence ID" value="MCK0196525.1"/>
    <property type="molecule type" value="Genomic_DNA"/>
</dbReference>
<dbReference type="RefSeq" id="WP_247027718.1">
    <property type="nucleotide sequence ID" value="NZ_JALKCH010000004.1"/>
</dbReference>
<evidence type="ECO:0000313" key="2">
    <source>
        <dbReference type="Proteomes" id="UP001203284"/>
    </source>
</evidence>
<gene>
    <name evidence="1" type="ORF">MWN34_06320</name>
</gene>
<name>A0ABT0D996_9HYPH</name>
<evidence type="ECO:0000313" key="1">
    <source>
        <dbReference type="EMBL" id="MCK0196525.1"/>
    </source>
</evidence>